<dbReference type="Gene3D" id="3.40.50.1820">
    <property type="entry name" value="alpha/beta hydrolase"/>
    <property type="match status" value="1"/>
</dbReference>
<evidence type="ECO:0000259" key="1">
    <source>
        <dbReference type="Pfam" id="PF00561"/>
    </source>
</evidence>
<feature type="domain" description="AB hydrolase-1" evidence="1">
    <location>
        <begin position="98"/>
        <end position="211"/>
    </location>
</feature>
<name>A0A0L6CZW2_9RHOB</name>
<dbReference type="PANTHER" id="PTHR37946">
    <property type="entry name" value="SLL1969 PROTEIN"/>
    <property type="match status" value="1"/>
</dbReference>
<organism evidence="2 3">
    <name type="scientific">Roseovarius tolerans</name>
    <dbReference type="NCBI Taxonomy" id="74031"/>
    <lineage>
        <taxon>Bacteria</taxon>
        <taxon>Pseudomonadati</taxon>
        <taxon>Pseudomonadota</taxon>
        <taxon>Alphaproteobacteria</taxon>
        <taxon>Rhodobacterales</taxon>
        <taxon>Roseobacteraceae</taxon>
        <taxon>Roseovarius</taxon>
    </lineage>
</organism>
<comment type="caution">
    <text evidence="2">The sequence shown here is derived from an EMBL/GenBank/DDBJ whole genome shotgun (WGS) entry which is preliminary data.</text>
</comment>
<dbReference type="AlphaFoldDB" id="A0A0L6CZW2"/>
<dbReference type="GO" id="GO:0016787">
    <property type="term" value="F:hydrolase activity"/>
    <property type="evidence" value="ECO:0007669"/>
    <property type="project" value="UniProtKB-KW"/>
</dbReference>
<dbReference type="InterPro" id="IPR029058">
    <property type="entry name" value="AB_hydrolase_fold"/>
</dbReference>
<keyword evidence="2" id="KW-0378">Hydrolase</keyword>
<dbReference type="PANTHER" id="PTHR37946:SF1">
    <property type="entry name" value="SLL1969 PROTEIN"/>
    <property type="match status" value="1"/>
</dbReference>
<proteinExistence type="predicted"/>
<protein>
    <submittedName>
        <fullName evidence="2">Alpha/beta hydrolase family protein</fullName>
    </submittedName>
</protein>
<reference evidence="3" key="1">
    <citation type="submission" date="2015-07" db="EMBL/GenBank/DDBJ databases">
        <title>Draft Genome Sequence of Roseovarius tolerans EL-164, a producer of N-Acylated Alanine Methyl Esters (NAMEs).</title>
        <authorList>
            <person name="Voget S."/>
            <person name="Bruns H."/>
            <person name="Wagner-Doebler I."/>
            <person name="Schulz S."/>
            <person name="Daniel R."/>
        </authorList>
    </citation>
    <scope>NUCLEOTIDE SEQUENCE [LARGE SCALE GENOMIC DNA]</scope>
    <source>
        <strain evidence="3">EL-164</strain>
    </source>
</reference>
<dbReference type="PATRIC" id="fig|74031.6.peg.49"/>
<dbReference type="SUPFAM" id="SSF53474">
    <property type="entry name" value="alpha/beta-Hydrolases"/>
    <property type="match status" value="1"/>
</dbReference>
<accession>A0A0L6CZW2</accession>
<dbReference type="EMBL" id="LGVV01000001">
    <property type="protein sequence ID" value="KNX43260.1"/>
    <property type="molecule type" value="Genomic_DNA"/>
</dbReference>
<dbReference type="STRING" id="74031.SAMN04488077_106210"/>
<gene>
    <name evidence="2" type="ORF">ROTO_00490</name>
</gene>
<evidence type="ECO:0000313" key="3">
    <source>
        <dbReference type="Proteomes" id="UP000037046"/>
    </source>
</evidence>
<evidence type="ECO:0000313" key="2">
    <source>
        <dbReference type="EMBL" id="KNX43260.1"/>
    </source>
</evidence>
<dbReference type="Pfam" id="PF00561">
    <property type="entry name" value="Abhydrolase_1"/>
    <property type="match status" value="1"/>
</dbReference>
<dbReference type="InterPro" id="IPR000073">
    <property type="entry name" value="AB_hydrolase_1"/>
</dbReference>
<keyword evidence="3" id="KW-1185">Reference proteome</keyword>
<dbReference type="Proteomes" id="UP000037046">
    <property type="component" value="Unassembled WGS sequence"/>
</dbReference>
<sequence length="318" mass="34562">MTVVATQDRDTSRKSLSRGLTVHGFAKPLDFGTQVGRFRQDKGGQDAGVLQRAAPVRTRLKNLPIHSPSVCAYVTRMIRLALITVLTLAPALARADCVVLLHGLARSDASFLVMQEVLEAQGYDVFSPDYPSTEEDIAELAEETLPFAVRVCGETRIHFVTHSMGGILLRVWLAENRPDTMGRVVMLAPPNHGSELVDELGGLELFRWLNGPAGIQLQTGPGGVPENLPPVDFELGVIAGTRSLNPYYSSLIEGPDDGKVSVASTMVDGMADHLTLPVTHTFLMNNPLVIAQVEEFLERGRFDHDLTLGDVLFGRRGG</sequence>